<protein>
    <submittedName>
        <fullName evidence="9">NitT/TauT family transport system permease protein</fullName>
    </submittedName>
</protein>
<evidence type="ECO:0000256" key="6">
    <source>
        <dbReference type="ARBA" id="ARBA00023136"/>
    </source>
</evidence>
<name>A0A4R3HQA4_PAULE</name>
<keyword evidence="6 7" id="KW-0472">Membrane</keyword>
<feature type="transmembrane region" description="Helical" evidence="7">
    <location>
        <begin position="233"/>
        <end position="253"/>
    </location>
</feature>
<comment type="caution">
    <text evidence="9">The sequence shown here is derived from an EMBL/GenBank/DDBJ whole genome shotgun (WGS) entry which is preliminary data.</text>
</comment>
<dbReference type="InterPro" id="IPR035906">
    <property type="entry name" value="MetI-like_sf"/>
</dbReference>
<evidence type="ECO:0000259" key="8">
    <source>
        <dbReference type="PROSITE" id="PS50928"/>
    </source>
</evidence>
<keyword evidence="10" id="KW-1185">Reference proteome</keyword>
<evidence type="ECO:0000256" key="4">
    <source>
        <dbReference type="ARBA" id="ARBA00022692"/>
    </source>
</evidence>
<dbReference type="CDD" id="cd06261">
    <property type="entry name" value="TM_PBP2"/>
    <property type="match status" value="1"/>
</dbReference>
<feature type="transmembrane region" description="Helical" evidence="7">
    <location>
        <begin position="73"/>
        <end position="101"/>
    </location>
</feature>
<dbReference type="SUPFAM" id="SSF161098">
    <property type="entry name" value="MetI-like"/>
    <property type="match status" value="1"/>
</dbReference>
<evidence type="ECO:0000256" key="1">
    <source>
        <dbReference type="ARBA" id="ARBA00004651"/>
    </source>
</evidence>
<feature type="transmembrane region" description="Helical" evidence="7">
    <location>
        <begin position="23"/>
        <end position="49"/>
    </location>
</feature>
<comment type="similarity">
    <text evidence="7">Belongs to the binding-protein-dependent transport system permease family.</text>
</comment>
<evidence type="ECO:0000313" key="9">
    <source>
        <dbReference type="EMBL" id="TCS33756.1"/>
    </source>
</evidence>
<dbReference type="AlphaFoldDB" id="A0A4R3HQA4"/>
<sequence>MSQVISATITPVRRLPRFDTGSVLSVVVAVVLLGGWEYCVRAGVIPGYLLPSPSKVVMQLYADLMHESVRVDIYYTLAEILLGFALATVLGLLFGAAIALIPIADKILSPYITCLQTIPKPAIAPLLIIWFGFGISSKVVIVALIAFYPIVVNAVVGFRGSDPRQILLMRVMKASRWQIFRMVQLPNALPYLMAGLQIAMVFSVIGAIVGEFLGASRGLGALIIQRQAAMDVAGVFSVLVVLSTVGIVLSVIIKALSKKLVFWGPAEEIRGV</sequence>
<dbReference type="EMBL" id="SLZQ01000015">
    <property type="protein sequence ID" value="TCS33756.1"/>
    <property type="molecule type" value="Genomic_DNA"/>
</dbReference>
<evidence type="ECO:0000256" key="5">
    <source>
        <dbReference type="ARBA" id="ARBA00022989"/>
    </source>
</evidence>
<dbReference type="PANTHER" id="PTHR30151:SF20">
    <property type="entry name" value="ABC TRANSPORTER PERMEASE PROTEIN HI_0355-RELATED"/>
    <property type="match status" value="1"/>
</dbReference>
<dbReference type="GO" id="GO:0055085">
    <property type="term" value="P:transmembrane transport"/>
    <property type="evidence" value="ECO:0007669"/>
    <property type="project" value="InterPro"/>
</dbReference>
<dbReference type="Proteomes" id="UP000295382">
    <property type="component" value="Unassembled WGS sequence"/>
</dbReference>
<keyword evidence="5 7" id="KW-1133">Transmembrane helix</keyword>
<gene>
    <name evidence="9" type="ORF">EDC30_11546</name>
</gene>
<dbReference type="OrthoDB" id="9809660at2"/>
<evidence type="ECO:0000313" key="10">
    <source>
        <dbReference type="Proteomes" id="UP000295382"/>
    </source>
</evidence>
<feature type="transmembrane region" description="Helical" evidence="7">
    <location>
        <begin position="122"/>
        <end position="151"/>
    </location>
</feature>
<accession>A0A4R3HQA4</accession>
<dbReference type="GO" id="GO:0005886">
    <property type="term" value="C:plasma membrane"/>
    <property type="evidence" value="ECO:0007669"/>
    <property type="project" value="UniProtKB-SubCell"/>
</dbReference>
<dbReference type="PROSITE" id="PS50928">
    <property type="entry name" value="ABC_TM1"/>
    <property type="match status" value="1"/>
</dbReference>
<evidence type="ECO:0000256" key="2">
    <source>
        <dbReference type="ARBA" id="ARBA00022448"/>
    </source>
</evidence>
<feature type="domain" description="ABC transmembrane type-1" evidence="8">
    <location>
        <begin position="73"/>
        <end position="257"/>
    </location>
</feature>
<proteinExistence type="inferred from homology"/>
<dbReference type="RefSeq" id="WP_132260092.1">
    <property type="nucleotide sequence ID" value="NZ_SLZQ01000015.1"/>
</dbReference>
<dbReference type="Gene3D" id="1.10.3720.10">
    <property type="entry name" value="MetI-like"/>
    <property type="match status" value="1"/>
</dbReference>
<comment type="subcellular location">
    <subcellularLocation>
        <location evidence="1 7">Cell membrane</location>
        <topology evidence="1 7">Multi-pass membrane protein</topology>
    </subcellularLocation>
</comment>
<keyword evidence="3" id="KW-1003">Cell membrane</keyword>
<dbReference type="Pfam" id="PF00528">
    <property type="entry name" value="BPD_transp_1"/>
    <property type="match status" value="1"/>
</dbReference>
<keyword evidence="2 7" id="KW-0813">Transport</keyword>
<dbReference type="InterPro" id="IPR000515">
    <property type="entry name" value="MetI-like"/>
</dbReference>
<reference evidence="9 10" key="1">
    <citation type="submission" date="2019-03" db="EMBL/GenBank/DDBJ databases">
        <title>Genomic Encyclopedia of Type Strains, Phase IV (KMG-IV): sequencing the most valuable type-strain genomes for metagenomic binning, comparative biology and taxonomic classification.</title>
        <authorList>
            <person name="Goeker M."/>
        </authorList>
    </citation>
    <scope>NUCLEOTIDE SEQUENCE [LARGE SCALE GENOMIC DNA]</scope>
    <source>
        <strain evidence="9 10">DSM 7445</strain>
    </source>
</reference>
<evidence type="ECO:0000256" key="7">
    <source>
        <dbReference type="RuleBase" id="RU363032"/>
    </source>
</evidence>
<keyword evidence="4 7" id="KW-0812">Transmembrane</keyword>
<dbReference type="PANTHER" id="PTHR30151">
    <property type="entry name" value="ALKANE SULFONATE ABC TRANSPORTER-RELATED, MEMBRANE SUBUNIT"/>
    <property type="match status" value="1"/>
</dbReference>
<organism evidence="9 10">
    <name type="scientific">Paucimonas lemoignei</name>
    <name type="common">Pseudomonas lemoignei</name>
    <dbReference type="NCBI Taxonomy" id="29443"/>
    <lineage>
        <taxon>Bacteria</taxon>
        <taxon>Pseudomonadati</taxon>
        <taxon>Pseudomonadota</taxon>
        <taxon>Betaproteobacteria</taxon>
        <taxon>Burkholderiales</taxon>
        <taxon>Burkholderiaceae</taxon>
        <taxon>Paucimonas</taxon>
    </lineage>
</organism>
<evidence type="ECO:0000256" key="3">
    <source>
        <dbReference type="ARBA" id="ARBA00022475"/>
    </source>
</evidence>
<feature type="transmembrane region" description="Helical" evidence="7">
    <location>
        <begin position="191"/>
        <end position="213"/>
    </location>
</feature>